<organism evidence="2 3">
    <name type="scientific">Prolixibacter bellariivorans</name>
    <dbReference type="NCBI Taxonomy" id="314319"/>
    <lineage>
        <taxon>Bacteria</taxon>
        <taxon>Pseudomonadati</taxon>
        <taxon>Bacteroidota</taxon>
        <taxon>Bacteroidia</taxon>
        <taxon>Marinilabiliales</taxon>
        <taxon>Prolixibacteraceae</taxon>
        <taxon>Prolixibacter</taxon>
    </lineage>
</organism>
<reference evidence="2 3" key="1">
    <citation type="submission" date="2019-10" db="EMBL/GenBank/DDBJ databases">
        <title>Prolixibacter strains distinguished by the presence of nitrate reductase genes were adept at nitrate-dependent anaerobic corrosion of metallic iron and carbon steel.</title>
        <authorList>
            <person name="Iino T."/>
            <person name="Shono N."/>
            <person name="Ito K."/>
            <person name="Nakamura R."/>
            <person name="Sueoka K."/>
            <person name="Harayama S."/>
            <person name="Ohkuma M."/>
        </authorList>
    </citation>
    <scope>NUCLEOTIDE SEQUENCE [LARGE SCALE GENOMIC DNA]</scope>
    <source>
        <strain evidence="2 3">JCM 13498</strain>
    </source>
</reference>
<protein>
    <submittedName>
        <fullName evidence="2">DUF4831 domain-containing protein</fullName>
    </submittedName>
</protein>
<comment type="caution">
    <text evidence="2">The sequence shown here is derived from an EMBL/GenBank/DDBJ whole genome shotgun (WGS) entry which is preliminary data.</text>
</comment>
<proteinExistence type="predicted"/>
<feature type="region of interest" description="Disordered" evidence="1">
    <location>
        <begin position="308"/>
        <end position="327"/>
    </location>
</feature>
<dbReference type="InterPro" id="IPR032265">
    <property type="entry name" value="DUF4831"/>
</dbReference>
<sequence length="398" mass="43854">MCFPGLGIYNELQIRFGLMNNLKEMKSIYLTLLGLLFVAGQVMASPKDEKPVPFTGGVVYSLPETGIRVTVEVEQVKFIHGPYYQYADKYLGIPNAPSTDRESWKITNVSLSTYGEPDPTEVHTASGPFASALSLTEDGVLIGINSDVKSGKEDVASSVYTPDVEVPEEPWPDRSMHSFLNEVDTIPADQFTEKTLQQKALETAHDITKIRKRKFKSLAFGYDKALPDGEAYNTMVAQLDKLEKEYVGLFIGKSYKAKHTYVFNVVPDAKNGKSAIVFRFSTSKGVVPTTDLSGKPVMLEIDRNTSLEKSNGQVAGQQTATPETSNSGLFYRIPGNAGVRLLDGTHILLESHLTLGQFGKVAPIPEGLLNGNYDIRLHPATGAIQRVKRIMEKNKEEQ</sequence>
<name>A0A5M4AZI3_9BACT</name>
<evidence type="ECO:0000256" key="1">
    <source>
        <dbReference type="SAM" id="MobiDB-lite"/>
    </source>
</evidence>
<evidence type="ECO:0000313" key="2">
    <source>
        <dbReference type="EMBL" id="GET33302.1"/>
    </source>
</evidence>
<dbReference type="Proteomes" id="UP000391834">
    <property type="component" value="Unassembled WGS sequence"/>
</dbReference>
<dbReference type="EMBL" id="BLAX01000001">
    <property type="protein sequence ID" value="GET33302.1"/>
    <property type="molecule type" value="Genomic_DNA"/>
</dbReference>
<dbReference type="AlphaFoldDB" id="A0A5M4AZI3"/>
<evidence type="ECO:0000313" key="3">
    <source>
        <dbReference type="Proteomes" id="UP000391834"/>
    </source>
</evidence>
<dbReference type="Pfam" id="PF16115">
    <property type="entry name" value="DUF4831"/>
    <property type="match status" value="1"/>
</dbReference>
<keyword evidence="3" id="KW-1185">Reference proteome</keyword>
<accession>A0A5M4AZI3</accession>
<gene>
    <name evidence="2" type="ORF">PbJCM13498_21650</name>
</gene>